<dbReference type="GO" id="GO:0051301">
    <property type="term" value="P:cell division"/>
    <property type="evidence" value="ECO:0007669"/>
    <property type="project" value="UniProtKB-KW"/>
</dbReference>
<dbReference type="AlphaFoldDB" id="A0A2T4DJR6"/>
<keyword evidence="4" id="KW-0132">Cell division</keyword>
<protein>
    <submittedName>
        <fullName evidence="4">Cell division protein</fullName>
    </submittedName>
</protein>
<dbReference type="Proteomes" id="UP000240608">
    <property type="component" value="Unassembled WGS sequence"/>
</dbReference>
<dbReference type="InterPro" id="IPR050168">
    <property type="entry name" value="AAA_ATPase_domain"/>
</dbReference>
<feature type="domain" description="ATPase AAA-type core" evidence="3">
    <location>
        <begin position="33"/>
        <end position="79"/>
    </location>
</feature>
<dbReference type="PANTHER" id="PTHR23077:SF171">
    <property type="entry name" value="NUCLEAR VALOSIN-CONTAINING PROTEIN-LIKE"/>
    <property type="match status" value="1"/>
</dbReference>
<dbReference type="GO" id="GO:0005524">
    <property type="term" value="F:ATP binding"/>
    <property type="evidence" value="ECO:0007669"/>
    <property type="project" value="UniProtKB-KW"/>
</dbReference>
<dbReference type="Pfam" id="PF00004">
    <property type="entry name" value="AAA"/>
    <property type="match status" value="1"/>
</dbReference>
<sequence>MAYEKDQISLKIIHPLKHADLYKCYGKKIGGGILFYGPPGCGKTFLAKATAGEIDSQFISVGIDDILDMYIGQSEKKLN</sequence>
<reference evidence="4 5" key="1">
    <citation type="submission" date="2018-03" db="EMBL/GenBank/DDBJ databases">
        <title>Cross-interface Injection: A General Nanoliter Liquid Handling Method Applied to Single Cells Genome Amplification Automated Nanoliter Liquid Handling Applied to Single Cell Multiple Displacement Amplification.</title>
        <authorList>
            <person name="Yun J."/>
            <person name="Xu P."/>
            <person name="Xu J."/>
            <person name="Dai X."/>
            <person name="Wang Y."/>
            <person name="Zheng X."/>
            <person name="Cao C."/>
            <person name="Yi Q."/>
            <person name="Zhu Y."/>
            <person name="Wang L."/>
            <person name="Dong Z."/>
            <person name="Huang Y."/>
            <person name="Huang L."/>
            <person name="Du W."/>
        </authorList>
    </citation>
    <scope>NUCLEOTIDE SEQUENCE [LARGE SCALE GENOMIC DNA]</scope>
    <source>
        <strain evidence="4 5">Z-D1-2</strain>
    </source>
</reference>
<keyword evidence="1" id="KW-0547">Nucleotide-binding</keyword>
<dbReference type="Gene3D" id="3.40.50.300">
    <property type="entry name" value="P-loop containing nucleotide triphosphate hydrolases"/>
    <property type="match status" value="1"/>
</dbReference>
<dbReference type="EMBL" id="PYVU01000142">
    <property type="protein sequence ID" value="PTB94079.1"/>
    <property type="molecule type" value="Genomic_DNA"/>
</dbReference>
<gene>
    <name evidence="4" type="ORF">C9994_12440</name>
</gene>
<dbReference type="InterPro" id="IPR003959">
    <property type="entry name" value="ATPase_AAA_core"/>
</dbReference>
<feature type="non-terminal residue" evidence="4">
    <location>
        <position position="79"/>
    </location>
</feature>
<keyword evidence="4" id="KW-0131">Cell cycle</keyword>
<dbReference type="SUPFAM" id="SSF52540">
    <property type="entry name" value="P-loop containing nucleoside triphosphate hydrolases"/>
    <property type="match status" value="1"/>
</dbReference>
<keyword evidence="2" id="KW-0067">ATP-binding</keyword>
<evidence type="ECO:0000256" key="2">
    <source>
        <dbReference type="ARBA" id="ARBA00022840"/>
    </source>
</evidence>
<name>A0A2T4DJR6_9BACT</name>
<dbReference type="PANTHER" id="PTHR23077">
    <property type="entry name" value="AAA-FAMILY ATPASE"/>
    <property type="match status" value="1"/>
</dbReference>
<organism evidence="4 5">
    <name type="scientific">Marivirga lumbricoides</name>
    <dbReference type="NCBI Taxonomy" id="1046115"/>
    <lineage>
        <taxon>Bacteria</taxon>
        <taxon>Pseudomonadati</taxon>
        <taxon>Bacteroidota</taxon>
        <taxon>Cytophagia</taxon>
        <taxon>Cytophagales</taxon>
        <taxon>Marivirgaceae</taxon>
        <taxon>Marivirga</taxon>
    </lineage>
</organism>
<evidence type="ECO:0000313" key="4">
    <source>
        <dbReference type="EMBL" id="PTB94079.1"/>
    </source>
</evidence>
<evidence type="ECO:0000313" key="5">
    <source>
        <dbReference type="Proteomes" id="UP000240608"/>
    </source>
</evidence>
<evidence type="ECO:0000259" key="3">
    <source>
        <dbReference type="Pfam" id="PF00004"/>
    </source>
</evidence>
<dbReference type="InterPro" id="IPR027417">
    <property type="entry name" value="P-loop_NTPase"/>
</dbReference>
<comment type="caution">
    <text evidence="4">The sequence shown here is derived from an EMBL/GenBank/DDBJ whole genome shotgun (WGS) entry which is preliminary data.</text>
</comment>
<evidence type="ECO:0000256" key="1">
    <source>
        <dbReference type="ARBA" id="ARBA00022741"/>
    </source>
</evidence>
<dbReference type="GO" id="GO:0016887">
    <property type="term" value="F:ATP hydrolysis activity"/>
    <property type="evidence" value="ECO:0007669"/>
    <property type="project" value="InterPro"/>
</dbReference>
<proteinExistence type="predicted"/>
<accession>A0A2T4DJR6</accession>